<dbReference type="PANTHER" id="PTHR30538:SF1">
    <property type="entry name" value="L-LYSINE 2,3-AMINOMUTASE"/>
    <property type="match status" value="1"/>
</dbReference>
<evidence type="ECO:0000256" key="5">
    <source>
        <dbReference type="ARBA" id="ARBA00022691"/>
    </source>
</evidence>
<dbReference type="Proteomes" id="UP000005632">
    <property type="component" value="Chromosome"/>
</dbReference>
<dbReference type="eggNOG" id="COG1509">
    <property type="taxonomic scope" value="Bacteria"/>
</dbReference>
<dbReference type="GO" id="GO:0016853">
    <property type="term" value="F:isomerase activity"/>
    <property type="evidence" value="ECO:0007669"/>
    <property type="project" value="UniProtKB-KW"/>
</dbReference>
<dbReference type="EMBL" id="CP003155">
    <property type="protein sequence ID" value="AEV29007.1"/>
    <property type="molecule type" value="Genomic_DNA"/>
</dbReference>
<evidence type="ECO:0000313" key="15">
    <source>
        <dbReference type="Proteomes" id="UP000005632"/>
    </source>
</evidence>
<dbReference type="PROSITE" id="PS51918">
    <property type="entry name" value="RADICAL_SAM"/>
    <property type="match status" value="1"/>
</dbReference>
<evidence type="ECO:0000256" key="7">
    <source>
        <dbReference type="ARBA" id="ARBA00022898"/>
    </source>
</evidence>
<evidence type="ECO:0000256" key="2">
    <source>
        <dbReference type="ARBA" id="ARBA00001966"/>
    </source>
</evidence>
<comment type="cofactor">
    <cofactor evidence="1 12">
        <name>pyridoxal 5'-phosphate</name>
        <dbReference type="ChEBI" id="CHEBI:597326"/>
    </cofactor>
</comment>
<accession>G8QSP6</accession>
<dbReference type="RefSeq" id="WP_014269856.1">
    <property type="nucleotide sequence ID" value="NC_016633.1"/>
</dbReference>
<feature type="binding site" evidence="11">
    <location>
        <position position="106"/>
    </location>
    <ligand>
        <name>[4Fe-4S] cluster</name>
        <dbReference type="ChEBI" id="CHEBI:49883"/>
        <note>4Fe-4S-S-AdoMet</note>
    </ligand>
</feature>
<dbReference type="PANTHER" id="PTHR30538">
    <property type="entry name" value="LYSINE 2,3-AMINOMUTASE-RELATED"/>
    <property type="match status" value="1"/>
</dbReference>
<dbReference type="PIRSF" id="PIRSF004911">
    <property type="entry name" value="DUF160"/>
    <property type="match status" value="1"/>
</dbReference>
<reference evidence="14 15" key="1">
    <citation type="submission" date="2011-11" db="EMBL/GenBank/DDBJ databases">
        <title>Complete sequence of Spirochaeta sp. grapes.</title>
        <authorList>
            <consortium name="US DOE Joint Genome Institute"/>
            <person name="Lucas S."/>
            <person name="Han J."/>
            <person name="Lapidus A."/>
            <person name="Cheng J.-F."/>
            <person name="Goodwin L."/>
            <person name="Pitluck S."/>
            <person name="Peters L."/>
            <person name="Ovchinnikova G."/>
            <person name="Munk A.C."/>
            <person name="Detter J.C."/>
            <person name="Han C."/>
            <person name="Tapia R."/>
            <person name="Land M."/>
            <person name="Hauser L."/>
            <person name="Kyrpides N."/>
            <person name="Ivanova N."/>
            <person name="Pagani I."/>
            <person name="Ritalahtilisa K."/>
            <person name="Loeffler F."/>
            <person name="Woyke T."/>
        </authorList>
    </citation>
    <scope>NUCLEOTIDE SEQUENCE [LARGE SCALE GENOMIC DNA]</scope>
    <source>
        <strain evidence="15">ATCC BAA-1885 / DSM 22778 / Grapes</strain>
    </source>
</reference>
<dbReference type="KEGG" id="sgp:SpiGrapes_1190"/>
<feature type="binding site" evidence="11">
    <location>
        <position position="113"/>
    </location>
    <ligand>
        <name>[4Fe-4S] cluster</name>
        <dbReference type="ChEBI" id="CHEBI:49883"/>
        <note>4Fe-4S-S-AdoMet</note>
    </ligand>
</feature>
<comment type="similarity">
    <text evidence="3">Belongs to the radical SAM superfamily. KamA family.</text>
</comment>
<feature type="domain" description="Radical SAM core" evidence="13">
    <location>
        <begin position="92"/>
        <end position="305"/>
    </location>
</feature>
<keyword evidence="4 11" id="KW-0004">4Fe-4S</keyword>
<feature type="modified residue" description="N6-(pyridoxal phosphate)lysine" evidence="12">
    <location>
        <position position="320"/>
    </location>
</feature>
<dbReference type="InterPro" id="IPR013785">
    <property type="entry name" value="Aldolase_TIM"/>
</dbReference>
<dbReference type="SUPFAM" id="SSF102114">
    <property type="entry name" value="Radical SAM enzymes"/>
    <property type="match status" value="1"/>
</dbReference>
<dbReference type="GO" id="GO:0051539">
    <property type="term" value="F:4 iron, 4 sulfur cluster binding"/>
    <property type="evidence" value="ECO:0007669"/>
    <property type="project" value="UniProtKB-KW"/>
</dbReference>
<keyword evidence="6 11" id="KW-0479">Metal-binding</keyword>
<keyword evidence="9 11" id="KW-0411">Iron-sulfur</keyword>
<dbReference type="OrthoDB" id="9768064at2"/>
<dbReference type="InterPro" id="IPR058240">
    <property type="entry name" value="rSAM_sf"/>
</dbReference>
<dbReference type="Pfam" id="PF04055">
    <property type="entry name" value="Radical_SAM"/>
    <property type="match status" value="1"/>
</dbReference>
<organism evidence="14 15">
    <name type="scientific">Sphaerochaeta pleomorpha (strain ATCC BAA-1885 / DSM 22778 / Grapes)</name>
    <dbReference type="NCBI Taxonomy" id="158190"/>
    <lineage>
        <taxon>Bacteria</taxon>
        <taxon>Pseudomonadati</taxon>
        <taxon>Spirochaetota</taxon>
        <taxon>Spirochaetia</taxon>
        <taxon>Spirochaetales</taxon>
        <taxon>Sphaerochaetaceae</taxon>
        <taxon>Sphaerochaeta</taxon>
    </lineage>
</organism>
<comment type="cofactor">
    <cofactor evidence="2">
        <name>[4Fe-4S] cluster</name>
        <dbReference type="ChEBI" id="CHEBI:49883"/>
    </cofactor>
</comment>
<evidence type="ECO:0000256" key="12">
    <source>
        <dbReference type="PIRSR" id="PIRSR603739-50"/>
    </source>
</evidence>
<dbReference type="Gene3D" id="3.20.20.70">
    <property type="entry name" value="Aldolase class I"/>
    <property type="match status" value="1"/>
</dbReference>
<dbReference type="STRING" id="158190.SpiGrapes_1190"/>
<keyword evidence="10" id="KW-0413">Isomerase</keyword>
<dbReference type="CDD" id="cd01335">
    <property type="entry name" value="Radical_SAM"/>
    <property type="match status" value="1"/>
</dbReference>
<keyword evidence="15" id="KW-1185">Reference proteome</keyword>
<keyword evidence="7 12" id="KW-0663">Pyridoxal phosphate</keyword>
<dbReference type="InterPro" id="IPR003739">
    <property type="entry name" value="Lys_aminomutase/Glu_NH3_mut"/>
</dbReference>
<evidence type="ECO:0000256" key="11">
    <source>
        <dbReference type="PIRSR" id="PIRSR004911-1"/>
    </source>
</evidence>
<evidence type="ECO:0000256" key="1">
    <source>
        <dbReference type="ARBA" id="ARBA00001933"/>
    </source>
</evidence>
<keyword evidence="8" id="KW-0408">Iron</keyword>
<dbReference type="SFLD" id="SFLDS00029">
    <property type="entry name" value="Radical_SAM"/>
    <property type="match status" value="1"/>
</dbReference>
<evidence type="ECO:0000256" key="6">
    <source>
        <dbReference type="ARBA" id="ARBA00022723"/>
    </source>
</evidence>
<dbReference type="HOGENOM" id="CLU_032161_0_1_12"/>
<name>G8QSP6_SPHPG</name>
<proteinExistence type="inferred from homology"/>
<dbReference type="AlphaFoldDB" id="G8QSP6"/>
<dbReference type="NCBIfam" id="TIGR00238">
    <property type="entry name" value="KamA family radical SAM protein"/>
    <property type="match status" value="1"/>
</dbReference>
<dbReference type="SFLD" id="SFLDG01070">
    <property type="entry name" value="PLP-dependent"/>
    <property type="match status" value="1"/>
</dbReference>
<protein>
    <submittedName>
        <fullName evidence="14">KamA family protein</fullName>
    </submittedName>
</protein>
<evidence type="ECO:0000256" key="9">
    <source>
        <dbReference type="ARBA" id="ARBA00023014"/>
    </source>
</evidence>
<sequence>MEQEKQDHTIRSMAKLGSLLTLSEDEKTFQEGKQALPVAINPYFFNLIDPKDPKDPLRRQVVPTRFEQIENRGEDIDPLEEIDHSITERLIHRYENRVAFLVTDICPLYCRHCFRRRFTGTFNGPATRRQIEEAAEYIQQHPKVKEILLTGGDMMTLSDSRIDEMVTIFRTARPDLIIRLCTRTPATWPQRITDDLIAIFKKHSTAPFYVMTQFNHPRELTEEAKIAISRFVDAGIPAMNQTVLLRGVNDSVDTLEELCNKLLANRVKPYYLFQGDLVSGTAHFRVPLIRGMEIEEELHRRLSGLAMPSYTVDLPEGGGKVPLAKCYIEGNDGQGTWKIRTPEGGVRYYQDPPSGD</sequence>
<gene>
    <name evidence="14" type="ordered locus">SpiGrapes_1190</name>
</gene>
<evidence type="ECO:0000313" key="14">
    <source>
        <dbReference type="EMBL" id="AEV29007.1"/>
    </source>
</evidence>
<dbReference type="InterPro" id="IPR007197">
    <property type="entry name" value="rSAM"/>
</dbReference>
<evidence type="ECO:0000256" key="4">
    <source>
        <dbReference type="ARBA" id="ARBA00022485"/>
    </source>
</evidence>
<evidence type="ECO:0000256" key="10">
    <source>
        <dbReference type="ARBA" id="ARBA00023235"/>
    </source>
</evidence>
<evidence type="ECO:0000256" key="8">
    <source>
        <dbReference type="ARBA" id="ARBA00023004"/>
    </source>
</evidence>
<dbReference type="GO" id="GO:0046872">
    <property type="term" value="F:metal ion binding"/>
    <property type="evidence" value="ECO:0007669"/>
    <property type="project" value="UniProtKB-KW"/>
</dbReference>
<feature type="binding site" evidence="11">
    <location>
        <position position="110"/>
    </location>
    <ligand>
        <name>[4Fe-4S] cluster</name>
        <dbReference type="ChEBI" id="CHEBI:49883"/>
        <note>4Fe-4S-S-AdoMet</note>
    </ligand>
</feature>
<evidence type="ECO:0000256" key="3">
    <source>
        <dbReference type="ARBA" id="ARBA00008703"/>
    </source>
</evidence>
<evidence type="ECO:0000259" key="13">
    <source>
        <dbReference type="PROSITE" id="PS51918"/>
    </source>
</evidence>
<keyword evidence="5" id="KW-0949">S-adenosyl-L-methionine</keyword>